<evidence type="ECO:0000313" key="18">
    <source>
        <dbReference type="Proteomes" id="UP000198577"/>
    </source>
</evidence>
<dbReference type="InterPro" id="IPR013352">
    <property type="entry name" value="Fe_hydrogenase_subset"/>
</dbReference>
<dbReference type="SUPFAM" id="SSF54292">
    <property type="entry name" value="2Fe-2S ferredoxin-like"/>
    <property type="match status" value="1"/>
</dbReference>
<dbReference type="Gene3D" id="3.10.20.740">
    <property type="match status" value="1"/>
</dbReference>
<dbReference type="NCBIfam" id="NF040763">
    <property type="entry name" value="FeFe_hydrog_A6"/>
    <property type="match status" value="1"/>
</dbReference>
<evidence type="ECO:0000256" key="11">
    <source>
        <dbReference type="ARBA" id="ARBA00023027"/>
    </source>
</evidence>
<dbReference type="FunFam" id="3.10.20.740:FF:000004">
    <property type="entry name" value="NADH-quinone oxidoreductase"/>
    <property type="match status" value="1"/>
</dbReference>
<keyword evidence="4" id="KW-0004">4Fe-4S</keyword>
<feature type="domain" description="4Fe-4S ferredoxin-type" evidence="15">
    <location>
        <begin position="182"/>
        <end position="211"/>
    </location>
</feature>
<dbReference type="SMART" id="SM00902">
    <property type="entry name" value="Fe_hyd_SSU"/>
    <property type="match status" value="1"/>
</dbReference>
<keyword evidence="9" id="KW-0408">Iron</keyword>
<dbReference type="PROSITE" id="PS51379">
    <property type="entry name" value="4FE4S_FER_2"/>
    <property type="match status" value="2"/>
</dbReference>
<comment type="cofactor">
    <cofactor evidence="13">
        <name>[2Fe-2S] cluster</name>
        <dbReference type="ChEBI" id="CHEBI:190135"/>
    </cofactor>
</comment>
<dbReference type="EMBL" id="FOXR01000002">
    <property type="protein sequence ID" value="SFP70294.1"/>
    <property type="molecule type" value="Genomic_DNA"/>
</dbReference>
<dbReference type="InterPro" id="IPR036991">
    <property type="entry name" value="Fe_hydrogenase_ssu_sf"/>
</dbReference>
<reference evidence="17 18" key="1">
    <citation type="submission" date="2016-10" db="EMBL/GenBank/DDBJ databases">
        <authorList>
            <person name="de Groot N.N."/>
        </authorList>
    </citation>
    <scope>NUCLEOTIDE SEQUENCE [LARGE SCALE GENOMIC DNA]</scope>
    <source>
        <strain evidence="17 18">DSM 20678</strain>
    </source>
</reference>
<dbReference type="Pfam" id="PF02256">
    <property type="entry name" value="Fe_hyd_SSU"/>
    <property type="match status" value="1"/>
</dbReference>
<dbReference type="PROSITE" id="PS51085">
    <property type="entry name" value="2FE2S_FER_2"/>
    <property type="match status" value="1"/>
</dbReference>
<keyword evidence="5" id="KW-0001">2Fe-2S</keyword>
<evidence type="ECO:0000256" key="10">
    <source>
        <dbReference type="ARBA" id="ARBA00023014"/>
    </source>
</evidence>
<gene>
    <name evidence="17" type="ORF">SAMN05444406_102142</name>
</gene>
<dbReference type="PANTHER" id="PTHR11615">
    <property type="entry name" value="NITRATE, FORMATE, IRON DEHYDROGENASE"/>
    <property type="match status" value="1"/>
</dbReference>
<sequence length="579" mass="63803">MEMVKVTIDGIQVEVPKGSTVLEAARLANIDIPTLCYLKGINEIGACRMCVVEVKGARALQAACVYPVSDGMEIRTNTPAVREARRVNLEFILSNHDRSCLTCVRNQNCELQELAQKLGVNKIRFEGERIDYPIDDFSPAIVRDPNKCILCRRCVSVCRNVQGIGVIGVSERGFDTIVSPEFGMSLNDVPCIYCGQCIEACPVGALREKDDTERIWDALNNPDLHVVVQTAPAVRVALGEEFGMEMGTIVKGKMVAALRRLGFDKVFDTDFGADLTIMEEGTELLNRIKNGGKLPLITSCSPGWVKYCEHYFPEFLDNLSTCKSPHQMLGAMIKSYYAEKNGIDPSKIFVVSVMPCTAKKFEVTRPELRATGYPDVDAVLTTRELARMIKQAGIDFVNLPDEEFDPFFGDSTGAGVIFGATGGVMEAALRTVAEIATGKPLDNVEIMEVRGLEGVKEAEISLGDITIKAAVAHGTANAKALLEKVKSGEKEYHFIEIMGCPGGCVNGGGQPIVKAKDRMDVDSRQVRAAAIYREDRNLPLRKSHENPSIKRLYEEYLGHPNSHKAHQLLHTHYVPRKKY</sequence>
<dbReference type="GO" id="GO:0042773">
    <property type="term" value="P:ATP synthesis coupled electron transport"/>
    <property type="evidence" value="ECO:0007669"/>
    <property type="project" value="InterPro"/>
</dbReference>
<dbReference type="InterPro" id="IPR001041">
    <property type="entry name" value="2Fe-2S_ferredoxin-type"/>
</dbReference>
<dbReference type="Gene3D" id="3.40.950.10">
    <property type="entry name" value="Fe-only Hydrogenase (Larger Subunit), Chain L, domain 3"/>
    <property type="match status" value="1"/>
</dbReference>
<dbReference type="SUPFAM" id="SSF53920">
    <property type="entry name" value="Fe-only hydrogenase"/>
    <property type="match status" value="1"/>
</dbReference>
<keyword evidence="8" id="KW-1278">Translocase</keyword>
<dbReference type="InterPro" id="IPR003149">
    <property type="entry name" value="Fe_hydrogenase_ssu"/>
</dbReference>
<dbReference type="FunFam" id="3.30.70.20:FF:000035">
    <property type="entry name" value="Iron hydrogenase 1"/>
    <property type="match status" value="1"/>
</dbReference>
<evidence type="ECO:0000256" key="3">
    <source>
        <dbReference type="ARBA" id="ARBA00005404"/>
    </source>
</evidence>
<dbReference type="Pfam" id="PF02906">
    <property type="entry name" value="Fe_hyd_lg_C"/>
    <property type="match status" value="1"/>
</dbReference>
<evidence type="ECO:0000256" key="13">
    <source>
        <dbReference type="ARBA" id="ARBA00034078"/>
    </source>
</evidence>
<dbReference type="Proteomes" id="UP000198577">
    <property type="component" value="Unassembled WGS sequence"/>
</dbReference>
<feature type="domain" description="2Fe-2S ferredoxin-type" evidence="14">
    <location>
        <begin position="2"/>
        <end position="80"/>
    </location>
</feature>
<dbReference type="InterPro" id="IPR050340">
    <property type="entry name" value="Cytosolic_Fe-S_CAF"/>
</dbReference>
<evidence type="ECO:0000256" key="4">
    <source>
        <dbReference type="ARBA" id="ARBA00022485"/>
    </source>
</evidence>
<dbReference type="Pfam" id="PF12838">
    <property type="entry name" value="Fer4_7"/>
    <property type="match status" value="1"/>
</dbReference>
<dbReference type="SMART" id="SM00929">
    <property type="entry name" value="NADH-G_4Fe-4S_3"/>
    <property type="match status" value="1"/>
</dbReference>
<dbReference type="PROSITE" id="PS00641">
    <property type="entry name" value="COMPLEX1_75K_1"/>
    <property type="match status" value="1"/>
</dbReference>
<evidence type="ECO:0000256" key="6">
    <source>
        <dbReference type="ARBA" id="ARBA00022723"/>
    </source>
</evidence>
<evidence type="ECO:0000259" key="14">
    <source>
        <dbReference type="PROSITE" id="PS51085"/>
    </source>
</evidence>
<dbReference type="Gene3D" id="3.30.70.20">
    <property type="match status" value="1"/>
</dbReference>
<protein>
    <submittedName>
        <fullName evidence="17">NAD(P)-dependent iron-only hydrogenase catalytic subunit</fullName>
    </submittedName>
</protein>
<organism evidence="17 18">
    <name type="scientific">Caldicoprobacter faecalis</name>
    <dbReference type="NCBI Taxonomy" id="937334"/>
    <lineage>
        <taxon>Bacteria</taxon>
        <taxon>Bacillati</taxon>
        <taxon>Bacillota</taxon>
        <taxon>Clostridia</taxon>
        <taxon>Caldicoprobacterales</taxon>
        <taxon>Caldicoprobacteraceae</taxon>
        <taxon>Caldicoprobacter</taxon>
    </lineage>
</organism>
<evidence type="ECO:0000256" key="2">
    <source>
        <dbReference type="ARBA" id="ARBA00004370"/>
    </source>
</evidence>
<dbReference type="GO" id="GO:0008901">
    <property type="term" value="F:ferredoxin hydrogenase activity"/>
    <property type="evidence" value="ECO:0007669"/>
    <property type="project" value="InterPro"/>
</dbReference>
<keyword evidence="11" id="KW-0520">NAD</keyword>
<proteinExistence type="inferred from homology"/>
<evidence type="ECO:0000256" key="9">
    <source>
        <dbReference type="ARBA" id="ARBA00023004"/>
    </source>
</evidence>
<dbReference type="Pfam" id="PF10588">
    <property type="entry name" value="NADH-G_4Fe-4S_3"/>
    <property type="match status" value="1"/>
</dbReference>
<keyword evidence="18" id="KW-1185">Reference proteome</keyword>
<dbReference type="CDD" id="cd00207">
    <property type="entry name" value="fer2"/>
    <property type="match status" value="1"/>
</dbReference>
<dbReference type="InterPro" id="IPR004108">
    <property type="entry name" value="Fe_hydrogenase_lsu_C"/>
</dbReference>
<dbReference type="InterPro" id="IPR019574">
    <property type="entry name" value="NADH_UbQ_OxRdtase_Gsu_4Fe4S-bd"/>
</dbReference>
<dbReference type="InterPro" id="IPR009016">
    <property type="entry name" value="Fe_hydrogenase"/>
</dbReference>
<dbReference type="SUPFAM" id="SSF54862">
    <property type="entry name" value="4Fe-4S ferredoxins"/>
    <property type="match status" value="1"/>
</dbReference>
<feature type="domain" description="4Fe-4S ferredoxin-type" evidence="15">
    <location>
        <begin position="139"/>
        <end position="169"/>
    </location>
</feature>
<dbReference type="PROSITE" id="PS51839">
    <property type="entry name" value="4FE4S_HC3"/>
    <property type="match status" value="1"/>
</dbReference>
<dbReference type="Gene3D" id="4.10.260.20">
    <property type="entry name" value="Iron hydrogenase, small subunit"/>
    <property type="match status" value="1"/>
</dbReference>
<dbReference type="GO" id="GO:0008137">
    <property type="term" value="F:NADH dehydrogenase (ubiquinone) activity"/>
    <property type="evidence" value="ECO:0007669"/>
    <property type="project" value="InterPro"/>
</dbReference>
<dbReference type="GO" id="GO:0051537">
    <property type="term" value="F:2 iron, 2 sulfur cluster binding"/>
    <property type="evidence" value="ECO:0007669"/>
    <property type="project" value="UniProtKB-KW"/>
</dbReference>
<evidence type="ECO:0000256" key="7">
    <source>
        <dbReference type="ARBA" id="ARBA00022737"/>
    </source>
</evidence>
<dbReference type="PROSITE" id="PS00198">
    <property type="entry name" value="4FE4S_FER_1"/>
    <property type="match status" value="1"/>
</dbReference>
<evidence type="ECO:0000256" key="5">
    <source>
        <dbReference type="ARBA" id="ARBA00022714"/>
    </source>
</evidence>
<feature type="domain" description="4Fe-4S His(Cys)3-ligated-type" evidence="16">
    <location>
        <begin position="80"/>
        <end position="119"/>
    </location>
</feature>
<keyword evidence="6" id="KW-0479">Metal-binding</keyword>
<dbReference type="InterPro" id="IPR017900">
    <property type="entry name" value="4Fe4S_Fe_S_CS"/>
</dbReference>
<name>A0A1I5SHR1_9FIRM</name>
<evidence type="ECO:0000313" key="17">
    <source>
        <dbReference type="EMBL" id="SFP70294.1"/>
    </source>
</evidence>
<comment type="subcellular location">
    <subcellularLocation>
        <location evidence="2">Membrane</location>
    </subcellularLocation>
</comment>
<evidence type="ECO:0000259" key="16">
    <source>
        <dbReference type="PROSITE" id="PS51839"/>
    </source>
</evidence>
<dbReference type="InterPro" id="IPR036010">
    <property type="entry name" value="2Fe-2S_ferredoxin-like_sf"/>
</dbReference>
<comment type="similarity">
    <text evidence="3">Belongs to the complex I 75 kDa subunit family.</text>
</comment>
<dbReference type="GO" id="GO:0051539">
    <property type="term" value="F:4 iron, 4 sulfur cluster binding"/>
    <property type="evidence" value="ECO:0007669"/>
    <property type="project" value="UniProtKB-KW"/>
</dbReference>
<dbReference type="InterPro" id="IPR017896">
    <property type="entry name" value="4Fe4S_Fe-S-bd"/>
</dbReference>
<dbReference type="Gene3D" id="3.40.50.1780">
    <property type="match status" value="1"/>
</dbReference>
<keyword evidence="10" id="KW-0411">Iron-sulfur</keyword>
<dbReference type="GO" id="GO:0005506">
    <property type="term" value="F:iron ion binding"/>
    <property type="evidence" value="ECO:0007669"/>
    <property type="project" value="InterPro"/>
</dbReference>
<keyword evidence="7" id="KW-0677">Repeat</keyword>
<dbReference type="AlphaFoldDB" id="A0A1I5SHR1"/>
<evidence type="ECO:0000256" key="12">
    <source>
        <dbReference type="ARBA" id="ARBA00023136"/>
    </source>
</evidence>
<dbReference type="GO" id="GO:0016020">
    <property type="term" value="C:membrane"/>
    <property type="evidence" value="ECO:0007669"/>
    <property type="project" value="UniProtKB-SubCell"/>
</dbReference>
<dbReference type="NCBIfam" id="TIGR02512">
    <property type="entry name" value="FeFe_hydrog_A"/>
    <property type="match status" value="1"/>
</dbReference>
<comment type="cofactor">
    <cofactor evidence="1">
        <name>[4Fe-4S] cluster</name>
        <dbReference type="ChEBI" id="CHEBI:49883"/>
    </cofactor>
</comment>
<dbReference type="RefSeq" id="WP_092281875.1">
    <property type="nucleotide sequence ID" value="NZ_FOXR01000002.1"/>
</dbReference>
<evidence type="ECO:0000259" key="15">
    <source>
        <dbReference type="PROSITE" id="PS51379"/>
    </source>
</evidence>
<evidence type="ECO:0000256" key="8">
    <source>
        <dbReference type="ARBA" id="ARBA00022967"/>
    </source>
</evidence>
<dbReference type="OrthoDB" id="9803192at2"/>
<dbReference type="Pfam" id="PF13510">
    <property type="entry name" value="Fer2_4"/>
    <property type="match status" value="1"/>
</dbReference>
<accession>A0A1I5SHR1</accession>
<keyword evidence="12" id="KW-0472">Membrane</keyword>
<dbReference type="InterPro" id="IPR049830">
    <property type="entry name" value="HndD"/>
</dbReference>
<evidence type="ECO:0000256" key="1">
    <source>
        <dbReference type="ARBA" id="ARBA00001966"/>
    </source>
</evidence>
<dbReference type="STRING" id="937334.SAMN05444406_102142"/>
<dbReference type="InterPro" id="IPR000283">
    <property type="entry name" value="NADH_UbQ_OxRdtase_75kDa_su_CS"/>
</dbReference>